<gene>
    <name evidence="1" type="ORF">TSUD_382440</name>
</gene>
<dbReference type="OrthoDB" id="10579049at2759"/>
<keyword evidence="2" id="KW-1185">Reference proteome</keyword>
<proteinExistence type="predicted"/>
<dbReference type="AlphaFoldDB" id="A0A2Z6NDE9"/>
<name>A0A2Z6NDE9_TRISU</name>
<dbReference type="Proteomes" id="UP000242715">
    <property type="component" value="Unassembled WGS sequence"/>
</dbReference>
<sequence length="224" mass="25600">MNLNYYGWIDSKGKPSTMVVFKRKDDRCYISDGRIVARKNDFQRSTTVILYFQGVDNRFAMYPAIYEVGSSVLKPPPSTPVPSWSVHPISYFKTVISPQEDKIQICPIFLYNYESIIDFNSPALITDRNNKSVSVTFKNKTGSCKPNSTVNRVADKRPIILSDKDDSDEDDEENIHQFDVKVTHSLAYNDQVLRHLNPDDVLRCTIEDPPQYLNVQVIRAAAAR</sequence>
<reference evidence="2" key="1">
    <citation type="journal article" date="2017" name="Front. Plant Sci.">
        <title>Climate Clever Clovers: New Paradigm to Reduce the Environmental Footprint of Ruminants by Breeding Low Methanogenic Forages Utilizing Haplotype Variation.</title>
        <authorList>
            <person name="Kaur P."/>
            <person name="Appels R."/>
            <person name="Bayer P.E."/>
            <person name="Keeble-Gagnere G."/>
            <person name="Wang J."/>
            <person name="Hirakawa H."/>
            <person name="Shirasawa K."/>
            <person name="Vercoe P."/>
            <person name="Stefanova K."/>
            <person name="Durmic Z."/>
            <person name="Nichols P."/>
            <person name="Revell C."/>
            <person name="Isobe S.N."/>
            <person name="Edwards D."/>
            <person name="Erskine W."/>
        </authorList>
    </citation>
    <scope>NUCLEOTIDE SEQUENCE [LARGE SCALE GENOMIC DNA]</scope>
    <source>
        <strain evidence="2">cv. Daliak</strain>
    </source>
</reference>
<evidence type="ECO:0000313" key="2">
    <source>
        <dbReference type="Proteomes" id="UP000242715"/>
    </source>
</evidence>
<accession>A0A2Z6NDE9</accession>
<organism evidence="1 2">
    <name type="scientific">Trifolium subterraneum</name>
    <name type="common">Subterranean clover</name>
    <dbReference type="NCBI Taxonomy" id="3900"/>
    <lineage>
        <taxon>Eukaryota</taxon>
        <taxon>Viridiplantae</taxon>
        <taxon>Streptophyta</taxon>
        <taxon>Embryophyta</taxon>
        <taxon>Tracheophyta</taxon>
        <taxon>Spermatophyta</taxon>
        <taxon>Magnoliopsida</taxon>
        <taxon>eudicotyledons</taxon>
        <taxon>Gunneridae</taxon>
        <taxon>Pentapetalae</taxon>
        <taxon>rosids</taxon>
        <taxon>fabids</taxon>
        <taxon>Fabales</taxon>
        <taxon>Fabaceae</taxon>
        <taxon>Papilionoideae</taxon>
        <taxon>50 kb inversion clade</taxon>
        <taxon>NPAAA clade</taxon>
        <taxon>Hologalegina</taxon>
        <taxon>IRL clade</taxon>
        <taxon>Trifolieae</taxon>
        <taxon>Trifolium</taxon>
    </lineage>
</organism>
<protein>
    <submittedName>
        <fullName evidence="1">Uncharacterized protein</fullName>
    </submittedName>
</protein>
<evidence type="ECO:0000313" key="1">
    <source>
        <dbReference type="EMBL" id="GAU42708.1"/>
    </source>
</evidence>
<dbReference type="EMBL" id="DF973935">
    <property type="protein sequence ID" value="GAU42708.1"/>
    <property type="molecule type" value="Genomic_DNA"/>
</dbReference>